<keyword evidence="1" id="KW-1133">Transmembrane helix</keyword>
<reference evidence="2 3" key="1">
    <citation type="journal article" date="2024" name="Ann. Entomol. Soc. Am.">
        <title>Genomic analyses of the southern and eastern yellowjacket wasps (Hymenoptera: Vespidae) reveal evolutionary signatures of social life.</title>
        <authorList>
            <person name="Catto M.A."/>
            <person name="Caine P.B."/>
            <person name="Orr S.E."/>
            <person name="Hunt B.G."/>
            <person name="Goodisman M.A.D."/>
        </authorList>
    </citation>
    <scope>NUCLEOTIDE SEQUENCE [LARGE SCALE GENOMIC DNA]</scope>
    <source>
        <strain evidence="2">233</strain>
        <tissue evidence="2">Head and thorax</tissue>
    </source>
</reference>
<keyword evidence="1" id="KW-0472">Membrane</keyword>
<evidence type="ECO:0000256" key="1">
    <source>
        <dbReference type="SAM" id="Phobius"/>
    </source>
</evidence>
<accession>A0ABD1ZUX6</accession>
<sequence>MSIQLGIPSAKASASVLRCCSLHLDIFSITGNYIATLVDDTAADPSGSSGGGATATGVLLLLLLVVVIAIAKGAGTST</sequence>
<dbReference type="EMBL" id="JAUDFV010000167">
    <property type="protein sequence ID" value="KAL2712168.1"/>
    <property type="molecule type" value="Genomic_DNA"/>
</dbReference>
<proteinExistence type="predicted"/>
<dbReference type="Proteomes" id="UP001607302">
    <property type="component" value="Unassembled WGS sequence"/>
</dbReference>
<protein>
    <submittedName>
        <fullName evidence="2">Uncharacterized protein</fullName>
    </submittedName>
</protein>
<keyword evidence="1" id="KW-0812">Transmembrane</keyword>
<keyword evidence="3" id="KW-1185">Reference proteome</keyword>
<evidence type="ECO:0000313" key="3">
    <source>
        <dbReference type="Proteomes" id="UP001607302"/>
    </source>
</evidence>
<feature type="transmembrane region" description="Helical" evidence="1">
    <location>
        <begin position="53"/>
        <end position="71"/>
    </location>
</feature>
<dbReference type="AlphaFoldDB" id="A0ABD1ZUX6"/>
<gene>
    <name evidence="2" type="ORF">V1478_018403</name>
</gene>
<organism evidence="2 3">
    <name type="scientific">Vespula squamosa</name>
    <name type="common">Southern yellow jacket</name>
    <name type="synonym">Wasp</name>
    <dbReference type="NCBI Taxonomy" id="30214"/>
    <lineage>
        <taxon>Eukaryota</taxon>
        <taxon>Metazoa</taxon>
        <taxon>Ecdysozoa</taxon>
        <taxon>Arthropoda</taxon>
        <taxon>Hexapoda</taxon>
        <taxon>Insecta</taxon>
        <taxon>Pterygota</taxon>
        <taxon>Neoptera</taxon>
        <taxon>Endopterygota</taxon>
        <taxon>Hymenoptera</taxon>
        <taxon>Apocrita</taxon>
        <taxon>Aculeata</taxon>
        <taxon>Vespoidea</taxon>
        <taxon>Vespidae</taxon>
        <taxon>Vespinae</taxon>
        <taxon>Vespula</taxon>
    </lineage>
</organism>
<comment type="caution">
    <text evidence="2">The sequence shown here is derived from an EMBL/GenBank/DDBJ whole genome shotgun (WGS) entry which is preliminary data.</text>
</comment>
<evidence type="ECO:0000313" key="2">
    <source>
        <dbReference type="EMBL" id="KAL2712168.1"/>
    </source>
</evidence>
<name>A0ABD1ZUX6_VESSQ</name>